<accession>A0A2G9RD28</accession>
<dbReference type="PROSITE" id="PS51180">
    <property type="entry name" value="BRO1"/>
    <property type="match status" value="1"/>
</dbReference>
<evidence type="ECO:0000259" key="4">
    <source>
        <dbReference type="PROSITE" id="PS51180"/>
    </source>
</evidence>
<dbReference type="SMART" id="SM01041">
    <property type="entry name" value="BRO1"/>
    <property type="match status" value="1"/>
</dbReference>
<reference evidence="5" key="1">
    <citation type="submission" date="2017-08" db="EMBL/GenBank/DDBJ databases">
        <title>Assembly of the North American Bullfrog Genome.</title>
        <authorList>
            <person name="Warren R.L."/>
            <person name="Vandervalk B.P."/>
            <person name="Kucuk E."/>
            <person name="Birol I."/>
            <person name="Helbing C."/>
            <person name="Pandoh P."/>
            <person name="Behsaz B."/>
            <person name="Mohamadi H."/>
            <person name="Chu J."/>
            <person name="Jackman S."/>
            <person name="Hammond S.A."/>
            <person name="Veldhoen N."/>
            <person name="Kirk H."/>
            <person name="Zhao Y."/>
            <person name="Coope R."/>
            <person name="Pleasance S."/>
            <person name="Moore R."/>
            <person name="Holt R."/>
        </authorList>
    </citation>
    <scope>NUCLEOTIDE SEQUENCE</scope>
    <source>
        <strain evidence="5">Bruno</strain>
        <tissue evidence="5">Liver</tissue>
    </source>
</reference>
<dbReference type="CDD" id="cd09243">
    <property type="entry name" value="BRO1_Brox_like"/>
    <property type="match status" value="1"/>
</dbReference>
<organism evidence="5">
    <name type="scientific">Aquarana catesbeiana</name>
    <name type="common">American bullfrog</name>
    <name type="synonym">Rana catesbeiana</name>
    <dbReference type="NCBI Taxonomy" id="8400"/>
    <lineage>
        <taxon>Eukaryota</taxon>
        <taxon>Metazoa</taxon>
        <taxon>Chordata</taxon>
        <taxon>Craniata</taxon>
        <taxon>Vertebrata</taxon>
        <taxon>Euteleostomi</taxon>
        <taxon>Amphibia</taxon>
        <taxon>Batrachia</taxon>
        <taxon>Anura</taxon>
        <taxon>Neobatrachia</taxon>
        <taxon>Ranoidea</taxon>
        <taxon>Ranidae</taxon>
        <taxon>Aquarana</taxon>
    </lineage>
</organism>
<dbReference type="AlphaFoldDB" id="A0A2G9RD28"/>
<dbReference type="PANTHER" id="PTHR23032:SF13">
    <property type="entry name" value="BRO1 DOMAIN-CONTAINING PROTEIN BROX"/>
    <property type="match status" value="1"/>
</dbReference>
<sequence length="417" mass="47022">MTHWFHRNPLKATAPVSFNFYGVASTQAASKICSDLRSTRARLMELFTDATCNPDMMKNAADAYFSLLLGISQQDAVFELISMGFNVALWHTKYASRLSGKEDITEDEAKTVHKSLKVAAGIFKHLKESHIPKLITPAEKGRDLESRVIDAYIVQCQAEAQEVTIARAIELKHNPSLIAALAQETASFYQRVDHTLTTLDPVYIAKWRSYTQLKMCFYMAYAYCYHGQTLLSSDKCGEAIRSLQEAEKLYGKAEVLCKEYGQTKGPGTTAKPSGHLFFRKLGTQVKNTLEKCQRENGFIYFQKVPTELPEMELKANYGLVEPVPFEFPEMSPLWTPETQAGFDLTKRPKDDGVRNSLYVFPNVLFCRKCCAGKCTSSLKITSTHCTISKSFYYFFSSGPALCPTSYTFLLVHLYDEL</sequence>
<dbReference type="PANTHER" id="PTHR23032">
    <property type="entry name" value="BRO1 DOMAIN-CONTAINING PROTEIN BROX"/>
    <property type="match status" value="1"/>
</dbReference>
<dbReference type="InterPro" id="IPR038898">
    <property type="entry name" value="BROX"/>
</dbReference>
<comment type="similarity">
    <text evidence="1">Belongs to the BROX family.</text>
</comment>
<dbReference type="InterPro" id="IPR004328">
    <property type="entry name" value="BRO1_dom"/>
</dbReference>
<proteinExistence type="inferred from homology"/>
<dbReference type="Gene3D" id="1.25.40.280">
    <property type="entry name" value="alix/aip1 like domains"/>
    <property type="match status" value="1"/>
</dbReference>
<dbReference type="EMBL" id="KV944186">
    <property type="protein sequence ID" value="PIO25769.1"/>
    <property type="molecule type" value="Genomic_DNA"/>
</dbReference>
<feature type="non-terminal residue" evidence="5">
    <location>
        <position position="417"/>
    </location>
</feature>
<dbReference type="OrthoDB" id="10266451at2759"/>
<evidence type="ECO:0000256" key="1">
    <source>
        <dbReference type="ARBA" id="ARBA00008901"/>
    </source>
</evidence>
<evidence type="ECO:0000256" key="2">
    <source>
        <dbReference type="ARBA" id="ARBA00017773"/>
    </source>
</evidence>
<name>A0A2G9RD28_AQUCT</name>
<evidence type="ECO:0000313" key="5">
    <source>
        <dbReference type="EMBL" id="PIO25769.1"/>
    </source>
</evidence>
<evidence type="ECO:0000256" key="3">
    <source>
        <dbReference type="ARBA" id="ARBA00030751"/>
    </source>
</evidence>
<dbReference type="InterPro" id="IPR038499">
    <property type="entry name" value="BRO1_sf"/>
</dbReference>
<gene>
    <name evidence="5" type="ORF">AB205_0184740</name>
</gene>
<dbReference type="Pfam" id="PF03097">
    <property type="entry name" value="BRO1"/>
    <property type="match status" value="1"/>
</dbReference>
<feature type="domain" description="BRO1" evidence="4">
    <location>
        <begin position="62"/>
        <end position="417"/>
    </location>
</feature>
<protein>
    <recommendedName>
        <fullName evidence="2">BRO1 domain-containing protein BROX</fullName>
    </recommendedName>
    <alternativeName>
        <fullName evidence="3">BRO1 domain- and CAAX motif-containing protein</fullName>
    </alternativeName>
</protein>